<gene>
    <name evidence="2" type="ORF">ASZ90_015961</name>
</gene>
<dbReference type="AlphaFoldDB" id="A0A0W8F0K1"/>
<evidence type="ECO:0000256" key="1">
    <source>
        <dbReference type="SAM" id="MobiDB-lite"/>
    </source>
</evidence>
<protein>
    <submittedName>
        <fullName evidence="2">Uncharacterized protein</fullName>
    </submittedName>
</protein>
<name>A0A0W8F0K1_9ZZZZ</name>
<dbReference type="EMBL" id="LNQE01001664">
    <property type="protein sequence ID" value="KUG14400.1"/>
    <property type="molecule type" value="Genomic_DNA"/>
</dbReference>
<sequence>MDGTLELSQERSWVVFFPYQDYSLYSDPRITRVSTSRAGSRREHQRWTPGYPQ</sequence>
<feature type="region of interest" description="Disordered" evidence="1">
    <location>
        <begin position="33"/>
        <end position="53"/>
    </location>
</feature>
<organism evidence="2">
    <name type="scientific">hydrocarbon metagenome</name>
    <dbReference type="NCBI Taxonomy" id="938273"/>
    <lineage>
        <taxon>unclassified sequences</taxon>
        <taxon>metagenomes</taxon>
        <taxon>ecological metagenomes</taxon>
    </lineage>
</organism>
<proteinExistence type="predicted"/>
<reference evidence="2" key="1">
    <citation type="journal article" date="2015" name="Proc. Natl. Acad. Sci. U.S.A.">
        <title>Networks of energetic and metabolic interactions define dynamics in microbial communities.</title>
        <authorList>
            <person name="Embree M."/>
            <person name="Liu J.K."/>
            <person name="Al-Bassam M.M."/>
            <person name="Zengler K."/>
        </authorList>
    </citation>
    <scope>NUCLEOTIDE SEQUENCE</scope>
</reference>
<accession>A0A0W8F0K1</accession>
<comment type="caution">
    <text evidence="2">The sequence shown here is derived from an EMBL/GenBank/DDBJ whole genome shotgun (WGS) entry which is preliminary data.</text>
</comment>
<evidence type="ECO:0000313" key="2">
    <source>
        <dbReference type="EMBL" id="KUG14400.1"/>
    </source>
</evidence>